<dbReference type="InterPro" id="IPR011701">
    <property type="entry name" value="MFS"/>
</dbReference>
<dbReference type="PANTHER" id="PTHR23506">
    <property type="entry name" value="GH10249P"/>
    <property type="match status" value="1"/>
</dbReference>
<comment type="caution">
    <text evidence="9">The sequence shown here is derived from an EMBL/GenBank/DDBJ whole genome shotgun (WGS) entry which is preliminary data.</text>
</comment>
<evidence type="ECO:0000256" key="4">
    <source>
        <dbReference type="ARBA" id="ARBA00022989"/>
    </source>
</evidence>
<comment type="subcellular location">
    <subcellularLocation>
        <location evidence="1">Membrane</location>
        <topology evidence="1">Multi-pass membrane protein</topology>
    </subcellularLocation>
</comment>
<organism evidence="9 10">
    <name type="scientific">Suillus placidus</name>
    <dbReference type="NCBI Taxonomy" id="48579"/>
    <lineage>
        <taxon>Eukaryota</taxon>
        <taxon>Fungi</taxon>
        <taxon>Dikarya</taxon>
        <taxon>Basidiomycota</taxon>
        <taxon>Agaricomycotina</taxon>
        <taxon>Agaricomycetes</taxon>
        <taxon>Agaricomycetidae</taxon>
        <taxon>Boletales</taxon>
        <taxon>Suillineae</taxon>
        <taxon>Suillaceae</taxon>
        <taxon>Suillus</taxon>
    </lineage>
</organism>
<evidence type="ECO:0000256" key="7">
    <source>
        <dbReference type="SAM" id="Phobius"/>
    </source>
</evidence>
<dbReference type="Proteomes" id="UP000714275">
    <property type="component" value="Unassembled WGS sequence"/>
</dbReference>
<dbReference type="Pfam" id="PF07690">
    <property type="entry name" value="MFS_1"/>
    <property type="match status" value="2"/>
</dbReference>
<evidence type="ECO:0000256" key="2">
    <source>
        <dbReference type="ARBA" id="ARBA00022448"/>
    </source>
</evidence>
<protein>
    <submittedName>
        <fullName evidence="9">Major facilitator superfamily domain-containing protein</fullName>
    </submittedName>
</protein>
<dbReference type="GO" id="GO:0016020">
    <property type="term" value="C:membrane"/>
    <property type="evidence" value="ECO:0007669"/>
    <property type="project" value="UniProtKB-SubCell"/>
</dbReference>
<evidence type="ECO:0000256" key="3">
    <source>
        <dbReference type="ARBA" id="ARBA00022692"/>
    </source>
</evidence>
<dbReference type="InterPro" id="IPR036259">
    <property type="entry name" value="MFS_trans_sf"/>
</dbReference>
<keyword evidence="3 7" id="KW-0812">Transmembrane</keyword>
<dbReference type="EMBL" id="JABBWD010000021">
    <property type="protein sequence ID" value="KAG1777408.1"/>
    <property type="molecule type" value="Genomic_DNA"/>
</dbReference>
<dbReference type="InterPro" id="IPR020846">
    <property type="entry name" value="MFS_dom"/>
</dbReference>
<name>A0A9P7D355_9AGAM</name>
<dbReference type="GO" id="GO:0022857">
    <property type="term" value="F:transmembrane transporter activity"/>
    <property type="evidence" value="ECO:0007669"/>
    <property type="project" value="InterPro"/>
</dbReference>
<dbReference type="SUPFAM" id="SSF103473">
    <property type="entry name" value="MFS general substrate transporter"/>
    <property type="match status" value="1"/>
</dbReference>
<feature type="transmembrane region" description="Helical" evidence="7">
    <location>
        <begin position="97"/>
        <end position="119"/>
    </location>
</feature>
<keyword evidence="4 7" id="KW-1133">Transmembrane helix</keyword>
<keyword evidence="10" id="KW-1185">Reference proteome</keyword>
<proteinExistence type="predicted"/>
<evidence type="ECO:0000259" key="8">
    <source>
        <dbReference type="PROSITE" id="PS50850"/>
    </source>
</evidence>
<sequence length="502" mass="54237">MLSVLMRILGITTDLLVYSVIIPVLPFQLERLSYHNVSSLTGWLLCAYSGGLVLSTIPIAMHSERYSTRQMPLILGLIALIGSQVMFMEAPNYAVMAIARVLQGISSSMVWIVGLALLCDTTPEKNVGRQLGIAMTGLSVGLLVGSPAGGALYSRFGFRAPFIFGELCAVVDLLLRLLLIERDVALKWGYDPSEPTAVVMMDTPDASTSDIQLSSIPIAHVHGSTDIETNEVEGPIVSNKSKLPNARKLSISRKSIMDSALVRRPASLHSVIIKLSQSPRALVALTMSFVYGLVQSMQEPSLPLHLQSVWNFNSDKVGLAYLAAVLPALISSPLAGYYVDRAGSDYITCICLFFALPWWIVMTLRRSLPLFIFALGAQSFFVSGVVAPVTTELASVSRTMTGVGYAHVYGAFNLAFGIGTAVGPVIGGQIYDHVKHGWTALCCITAALIVVCVTLGFCYTGADPLLAKVLRHHYPIDSIRKTPDEESSTTDNTSRTHIVSRV</sequence>
<evidence type="ECO:0000256" key="1">
    <source>
        <dbReference type="ARBA" id="ARBA00004141"/>
    </source>
</evidence>
<feature type="transmembrane region" description="Helical" evidence="7">
    <location>
        <begin position="438"/>
        <end position="462"/>
    </location>
</feature>
<dbReference type="CDD" id="cd17325">
    <property type="entry name" value="MFS_MdtG_SLC18_like"/>
    <property type="match status" value="1"/>
</dbReference>
<evidence type="ECO:0000256" key="6">
    <source>
        <dbReference type="SAM" id="MobiDB-lite"/>
    </source>
</evidence>
<feature type="transmembrane region" description="Helical" evidence="7">
    <location>
        <begin position="160"/>
        <end position="179"/>
    </location>
</feature>
<feature type="transmembrane region" description="Helical" evidence="7">
    <location>
        <begin position="40"/>
        <end position="61"/>
    </location>
</feature>
<gene>
    <name evidence="9" type="ORF">EV702DRAFT_1103098</name>
</gene>
<keyword evidence="5 7" id="KW-0472">Membrane</keyword>
<evidence type="ECO:0000313" key="10">
    <source>
        <dbReference type="Proteomes" id="UP000714275"/>
    </source>
</evidence>
<accession>A0A9P7D355</accession>
<feature type="transmembrane region" description="Helical" evidence="7">
    <location>
        <begin position="318"/>
        <end position="339"/>
    </location>
</feature>
<dbReference type="AlphaFoldDB" id="A0A9P7D355"/>
<dbReference type="PANTHER" id="PTHR23506:SF23">
    <property type="entry name" value="GH10249P"/>
    <property type="match status" value="1"/>
</dbReference>
<feature type="transmembrane region" description="Helical" evidence="7">
    <location>
        <begin position="346"/>
        <end position="364"/>
    </location>
</feature>
<feature type="domain" description="Major facilitator superfamily (MFS) profile" evidence="8">
    <location>
        <begin position="1"/>
        <end position="464"/>
    </location>
</feature>
<feature type="region of interest" description="Disordered" evidence="6">
    <location>
        <begin position="481"/>
        <end position="502"/>
    </location>
</feature>
<feature type="transmembrane region" description="Helical" evidence="7">
    <location>
        <begin position="403"/>
        <end position="426"/>
    </location>
</feature>
<feature type="compositionally biased region" description="Polar residues" evidence="6">
    <location>
        <begin position="489"/>
        <end position="502"/>
    </location>
</feature>
<feature type="transmembrane region" description="Helical" evidence="7">
    <location>
        <begin position="370"/>
        <end position="391"/>
    </location>
</feature>
<dbReference type="OrthoDB" id="440553at2759"/>
<reference evidence="9" key="1">
    <citation type="journal article" date="2020" name="New Phytol.">
        <title>Comparative genomics reveals dynamic genome evolution in host specialist ectomycorrhizal fungi.</title>
        <authorList>
            <person name="Lofgren L.A."/>
            <person name="Nguyen N.H."/>
            <person name="Vilgalys R."/>
            <person name="Ruytinx J."/>
            <person name="Liao H.L."/>
            <person name="Branco S."/>
            <person name="Kuo A."/>
            <person name="LaButti K."/>
            <person name="Lipzen A."/>
            <person name="Andreopoulos W."/>
            <person name="Pangilinan J."/>
            <person name="Riley R."/>
            <person name="Hundley H."/>
            <person name="Na H."/>
            <person name="Barry K."/>
            <person name="Grigoriev I.V."/>
            <person name="Stajich J.E."/>
            <person name="Kennedy P.G."/>
        </authorList>
    </citation>
    <scope>NUCLEOTIDE SEQUENCE</scope>
    <source>
        <strain evidence="9">DOB743</strain>
    </source>
</reference>
<evidence type="ECO:0000256" key="5">
    <source>
        <dbReference type="ARBA" id="ARBA00023136"/>
    </source>
</evidence>
<feature type="transmembrane region" description="Helical" evidence="7">
    <location>
        <begin position="73"/>
        <end position="91"/>
    </location>
</feature>
<keyword evidence="2" id="KW-0813">Transport</keyword>
<feature type="transmembrane region" description="Helical" evidence="7">
    <location>
        <begin position="131"/>
        <end position="154"/>
    </location>
</feature>
<dbReference type="InterPro" id="IPR050930">
    <property type="entry name" value="MFS_Vesicular_Transporter"/>
</dbReference>
<dbReference type="Gene3D" id="1.20.1250.20">
    <property type="entry name" value="MFS general substrate transporter like domains"/>
    <property type="match status" value="2"/>
</dbReference>
<feature type="transmembrane region" description="Helical" evidence="7">
    <location>
        <begin position="7"/>
        <end position="28"/>
    </location>
</feature>
<dbReference type="PROSITE" id="PS50850">
    <property type="entry name" value="MFS"/>
    <property type="match status" value="1"/>
</dbReference>
<evidence type="ECO:0000313" key="9">
    <source>
        <dbReference type="EMBL" id="KAG1777408.1"/>
    </source>
</evidence>